<dbReference type="PRINTS" id="PR01182">
    <property type="entry name" value="ORNDCRBXLASE"/>
</dbReference>
<dbReference type="Pfam" id="PF00278">
    <property type="entry name" value="Orn_DAP_Arg_deC"/>
    <property type="match status" value="1"/>
</dbReference>
<dbReference type="AlphaFoldDB" id="A0A117I3B8"/>
<dbReference type="InterPro" id="IPR022643">
    <property type="entry name" value="De-COase2_C"/>
</dbReference>
<dbReference type="GO" id="GO:0008836">
    <property type="term" value="F:diaminopimelate decarboxylase activity"/>
    <property type="evidence" value="ECO:0007669"/>
    <property type="project" value="TreeGrafter"/>
</dbReference>
<comment type="similarity">
    <text evidence="4">Belongs to the Orn/Lys/Arg decarboxylase class-II family.</text>
</comment>
<keyword evidence="2 3" id="KW-0663">Pyridoxal phosphate</keyword>
<evidence type="ECO:0000256" key="1">
    <source>
        <dbReference type="ARBA" id="ARBA00001933"/>
    </source>
</evidence>
<dbReference type="EMBL" id="BCNV01000007">
    <property type="protein sequence ID" value="GAS85097.1"/>
    <property type="molecule type" value="Genomic_DNA"/>
</dbReference>
<comment type="caution">
    <text evidence="7">The sequence shown here is derived from an EMBL/GenBank/DDBJ whole genome shotgun (WGS) entry which is preliminary data.</text>
</comment>
<dbReference type="InterPro" id="IPR029066">
    <property type="entry name" value="PLP-binding_barrel"/>
</dbReference>
<dbReference type="Gene3D" id="2.40.37.10">
    <property type="entry name" value="Lyase, Ornithine Decarboxylase, Chain A, domain 1"/>
    <property type="match status" value="1"/>
</dbReference>
<evidence type="ECO:0000313" key="7">
    <source>
        <dbReference type="EMBL" id="GAS85097.1"/>
    </source>
</evidence>
<dbReference type="SUPFAM" id="SSF50621">
    <property type="entry name" value="Alanine racemase C-terminal domain-like"/>
    <property type="match status" value="1"/>
</dbReference>
<organism evidence="7 8">
    <name type="scientific">Paenibacillus amylolyticus</name>
    <dbReference type="NCBI Taxonomy" id="1451"/>
    <lineage>
        <taxon>Bacteria</taxon>
        <taxon>Bacillati</taxon>
        <taxon>Bacillota</taxon>
        <taxon>Bacilli</taxon>
        <taxon>Bacillales</taxon>
        <taxon>Paenibacillaceae</taxon>
        <taxon>Paenibacillus</taxon>
    </lineage>
</organism>
<dbReference type="PANTHER" id="PTHR43727:SF2">
    <property type="entry name" value="GROUP IV DECARBOXYLASE"/>
    <property type="match status" value="1"/>
</dbReference>
<feature type="modified residue" description="N6-(pyridoxal phosphate)lysine" evidence="3">
    <location>
        <position position="52"/>
    </location>
</feature>
<feature type="domain" description="Orn/DAP/Arg decarboxylase 2 N-terminal" evidence="6">
    <location>
        <begin position="168"/>
        <end position="315"/>
    </location>
</feature>
<reference evidence="8" key="2">
    <citation type="submission" date="2016-01" db="EMBL/GenBank/DDBJ databases">
        <title>Draft Genome Sequence of Paenibacillus amylolyticus Heshi-A3 that Was Isolated from Fermented Rice Bran with Aging Salted Mackerel, Which Was Named Heshiko as Traditional Fermented Seafood in Japan.</title>
        <authorList>
            <person name="Akuzawa S."/>
            <person name="Nakagawa J."/>
            <person name="Kanekatsu T."/>
            <person name="Kubota E."/>
            <person name="Ohtake R."/>
            <person name="Suzuki T."/>
            <person name="Kanesaki Y."/>
        </authorList>
    </citation>
    <scope>NUCLEOTIDE SEQUENCE [LARGE SCALE GENOMIC DNA]</scope>
    <source>
        <strain evidence="8">Heshi-A3</strain>
    </source>
</reference>
<dbReference type="PANTHER" id="PTHR43727">
    <property type="entry name" value="DIAMINOPIMELATE DECARBOXYLASE"/>
    <property type="match status" value="1"/>
</dbReference>
<evidence type="ECO:0000256" key="2">
    <source>
        <dbReference type="ARBA" id="ARBA00022898"/>
    </source>
</evidence>
<evidence type="ECO:0000259" key="6">
    <source>
        <dbReference type="Pfam" id="PF02784"/>
    </source>
</evidence>
<dbReference type="CDD" id="cd06843">
    <property type="entry name" value="PLPDE_III_PvsE_like"/>
    <property type="match status" value="1"/>
</dbReference>
<dbReference type="InterPro" id="IPR022644">
    <property type="entry name" value="De-COase2_N"/>
</dbReference>
<dbReference type="Pfam" id="PF02784">
    <property type="entry name" value="Orn_Arg_deC_N"/>
    <property type="match status" value="2"/>
</dbReference>
<feature type="active site" description="Proton donor" evidence="3">
    <location>
        <position position="386"/>
    </location>
</feature>
<dbReference type="InterPro" id="IPR009006">
    <property type="entry name" value="Ala_racemase/Decarboxylase_C"/>
</dbReference>
<evidence type="ECO:0000259" key="5">
    <source>
        <dbReference type="Pfam" id="PF00278"/>
    </source>
</evidence>
<dbReference type="GO" id="GO:0006596">
    <property type="term" value="P:polyamine biosynthetic process"/>
    <property type="evidence" value="ECO:0007669"/>
    <property type="project" value="InterPro"/>
</dbReference>
<evidence type="ECO:0000256" key="3">
    <source>
        <dbReference type="PIRSR" id="PIRSR600183-50"/>
    </source>
</evidence>
<dbReference type="PRINTS" id="PR01179">
    <property type="entry name" value="ODADCRBXLASE"/>
</dbReference>
<dbReference type="SUPFAM" id="SSF51419">
    <property type="entry name" value="PLP-binding barrel"/>
    <property type="match status" value="1"/>
</dbReference>
<dbReference type="Gene3D" id="3.20.20.10">
    <property type="entry name" value="Alanine racemase"/>
    <property type="match status" value="1"/>
</dbReference>
<proteinExistence type="inferred from homology"/>
<dbReference type="RefSeq" id="WP_062837459.1">
    <property type="nucleotide sequence ID" value="NZ_BCNV01000007.1"/>
</dbReference>
<evidence type="ECO:0000256" key="4">
    <source>
        <dbReference type="RuleBase" id="RU003737"/>
    </source>
</evidence>
<comment type="cofactor">
    <cofactor evidence="1 3">
        <name>pyridoxal 5'-phosphate</name>
        <dbReference type="ChEBI" id="CHEBI:597326"/>
    </cofactor>
</comment>
<dbReference type="GO" id="GO:0009089">
    <property type="term" value="P:lysine biosynthetic process via diaminopimelate"/>
    <property type="evidence" value="ECO:0007669"/>
    <property type="project" value="TreeGrafter"/>
</dbReference>
<accession>A0A117I3B8</accession>
<feature type="domain" description="Orn/DAP/Arg decarboxylase 2 C-terminal" evidence="5">
    <location>
        <begin position="23"/>
        <end position="413"/>
    </location>
</feature>
<gene>
    <name evidence="7" type="ORF">PAHA3_5218</name>
</gene>
<protein>
    <submittedName>
        <fullName evidence="7">Diaminopimelate decarboxylase, LysA</fullName>
    </submittedName>
</protein>
<dbReference type="InterPro" id="IPR000183">
    <property type="entry name" value="Orn/DAP/Arg_de-COase"/>
</dbReference>
<dbReference type="Proteomes" id="UP000069697">
    <property type="component" value="Unassembled WGS sequence"/>
</dbReference>
<name>A0A117I3B8_PAEAM</name>
<reference evidence="7 8" key="1">
    <citation type="journal article" date="2016" name="Genome Announc.">
        <title>Draft Genome Sequence of Paenibacillus amylolyticus Heshi-A3, Isolated from Fermented Rice Bran in a Japanese Fermented Seafood Dish.</title>
        <authorList>
            <person name="Akuzawa S."/>
            <person name="Nagaoka J."/>
            <person name="Kanekatsu M."/>
            <person name="Kubota E."/>
            <person name="Ohtake R."/>
            <person name="Suzuki T."/>
            <person name="Kanesaki Y."/>
        </authorList>
    </citation>
    <scope>NUCLEOTIDE SEQUENCE [LARGE SCALE GENOMIC DNA]</scope>
    <source>
        <strain evidence="7 8">Heshi-A3</strain>
    </source>
</reference>
<sequence>MKPSVWQAINELQRGLEDPVCAYVYDLAGIQEQVGQMLGSMPGNTELFYAIKANPDPRIIEALLPLVKGFEVASIGELLKVRAVSQEVPILFGGPGKKESELRLAIENGVSYIHVESLLELRRIIAIAKEREMEHEHVQVEGSKQKQEWNRKSEQGYMQAYREERMQAQEVRILLRINLRSSTLPRTKIVMGGGPSPFGIDEEAVEEAVELIRVEGADVVRLSGFHFHSLSNNMDARLHAEMIELYLQKVEQWQQQYDLPVEVVNAGGGFGVTYDGSPGFDWPLFTSLLEQSEARQRLASRGGQLYFESGRLLVADHGYYAAEVTDIKTSHDQYFAVLRGGTHHNRLPASWGHNHPFQIMATDRWKHSFVRPEVRDRRVHIVGELCTPKDRMHSDAEVALLRVGDIVVFEKSGAYCWTISHHDFLGHPHPAFHYLTEDNDHVNTDEAFQSASR</sequence>
<dbReference type="InterPro" id="IPR002433">
    <property type="entry name" value="Orn_de-COase"/>
</dbReference>
<evidence type="ECO:0000313" key="8">
    <source>
        <dbReference type="Proteomes" id="UP000069697"/>
    </source>
</evidence>
<feature type="domain" description="Orn/DAP/Arg decarboxylase 2 N-terminal" evidence="6">
    <location>
        <begin position="28"/>
        <end position="149"/>
    </location>
</feature>